<sequence length="248" mass="28141">MQLVENIFLRGNEKAVLLLHSYTSNAKEMQYLAKELHQEGYTCYAPNLVGHGATPEHLFASSIEKVAAGSREAVNYLIQQKYETIYLIGQSLGGVLSIRLANEFPQIKAVCIISSPILERPAVELEKRAAHFSRRYLKNNGRSEQEIQEFMSEHFPRPIEKFIAFQQFIVQSGKEVHAMKQPLFLAKGGLDEAVFHKSIDLIEQKVNGNIVCIKLYKNSGHLISLGKERDLLAEDILDFLKKIEKRTV</sequence>
<dbReference type="EMBL" id="JACSPW010000012">
    <property type="protein sequence ID" value="MBD8033973.1"/>
    <property type="molecule type" value="Genomic_DNA"/>
</dbReference>
<dbReference type="InterPro" id="IPR029058">
    <property type="entry name" value="AB_hydrolase_fold"/>
</dbReference>
<feature type="domain" description="Serine aminopeptidase S33" evidence="1">
    <location>
        <begin position="13"/>
        <end position="139"/>
    </location>
</feature>
<protein>
    <submittedName>
        <fullName evidence="2">Alpha/beta fold hydrolase</fullName>
    </submittedName>
</protein>
<organism evidence="2 3">
    <name type="scientific">Solibacillus merdavium</name>
    <dbReference type="NCBI Taxonomy" id="2762218"/>
    <lineage>
        <taxon>Bacteria</taxon>
        <taxon>Bacillati</taxon>
        <taxon>Bacillota</taxon>
        <taxon>Bacilli</taxon>
        <taxon>Bacillales</taxon>
        <taxon>Caryophanaceae</taxon>
        <taxon>Solibacillus</taxon>
    </lineage>
</organism>
<reference evidence="2 3" key="1">
    <citation type="submission" date="2020-08" db="EMBL/GenBank/DDBJ databases">
        <title>A Genomic Blueprint of the Chicken Gut Microbiome.</title>
        <authorList>
            <person name="Gilroy R."/>
            <person name="Ravi A."/>
            <person name="Getino M."/>
            <person name="Pursley I."/>
            <person name="Horton D.L."/>
            <person name="Alikhan N.-F."/>
            <person name="Baker D."/>
            <person name="Gharbi K."/>
            <person name="Hall N."/>
            <person name="Watson M."/>
            <person name="Adriaenssens E.M."/>
            <person name="Foster-Nyarko E."/>
            <person name="Jarju S."/>
            <person name="Secka A."/>
            <person name="Antonio M."/>
            <person name="Oren A."/>
            <person name="Chaudhuri R."/>
            <person name="La Ragione R.M."/>
            <person name="Hildebrand F."/>
            <person name="Pallen M.J."/>
        </authorList>
    </citation>
    <scope>NUCLEOTIDE SEQUENCE [LARGE SCALE GENOMIC DNA]</scope>
    <source>
        <strain evidence="2 3">Sa1YVA6</strain>
    </source>
</reference>
<dbReference type="Pfam" id="PF12146">
    <property type="entry name" value="Hydrolase_4"/>
    <property type="match status" value="1"/>
</dbReference>
<proteinExistence type="predicted"/>
<dbReference type="GO" id="GO:0016787">
    <property type="term" value="F:hydrolase activity"/>
    <property type="evidence" value="ECO:0007669"/>
    <property type="project" value="UniProtKB-KW"/>
</dbReference>
<dbReference type="PIRSF" id="PIRSF017388">
    <property type="entry name" value="Esterase_lipase"/>
    <property type="match status" value="1"/>
</dbReference>
<gene>
    <name evidence="2" type="ORF">H9632_12955</name>
</gene>
<accession>A0ABR8XPV3</accession>
<dbReference type="InterPro" id="IPR050266">
    <property type="entry name" value="AB_hydrolase_sf"/>
</dbReference>
<dbReference type="InterPro" id="IPR012354">
    <property type="entry name" value="Esterase_lipase"/>
</dbReference>
<keyword evidence="3" id="KW-1185">Reference proteome</keyword>
<dbReference type="Gene3D" id="3.40.50.1820">
    <property type="entry name" value="alpha/beta hydrolase"/>
    <property type="match status" value="1"/>
</dbReference>
<dbReference type="RefSeq" id="WP_191704483.1">
    <property type="nucleotide sequence ID" value="NZ_JACSPW010000012.1"/>
</dbReference>
<evidence type="ECO:0000313" key="2">
    <source>
        <dbReference type="EMBL" id="MBD8033973.1"/>
    </source>
</evidence>
<name>A0ABR8XPV3_9BACL</name>
<dbReference type="PANTHER" id="PTHR43798">
    <property type="entry name" value="MONOACYLGLYCEROL LIPASE"/>
    <property type="match status" value="1"/>
</dbReference>
<dbReference type="Proteomes" id="UP000600565">
    <property type="component" value="Unassembled WGS sequence"/>
</dbReference>
<dbReference type="SUPFAM" id="SSF53474">
    <property type="entry name" value="alpha/beta-Hydrolases"/>
    <property type="match status" value="1"/>
</dbReference>
<dbReference type="InterPro" id="IPR022742">
    <property type="entry name" value="Hydrolase_4"/>
</dbReference>
<keyword evidence="2" id="KW-0378">Hydrolase</keyword>
<evidence type="ECO:0000259" key="1">
    <source>
        <dbReference type="Pfam" id="PF12146"/>
    </source>
</evidence>
<evidence type="ECO:0000313" key="3">
    <source>
        <dbReference type="Proteomes" id="UP000600565"/>
    </source>
</evidence>
<comment type="caution">
    <text evidence="2">The sequence shown here is derived from an EMBL/GenBank/DDBJ whole genome shotgun (WGS) entry which is preliminary data.</text>
</comment>